<evidence type="ECO:0000256" key="8">
    <source>
        <dbReference type="PIRNR" id="PIRNR001361"/>
    </source>
</evidence>
<dbReference type="NCBIfam" id="TIGR00034">
    <property type="entry name" value="aroFGH"/>
    <property type="match status" value="1"/>
</dbReference>
<reference evidence="11" key="1">
    <citation type="journal article" date="2024" name="Toxins">
        <title>Genome Sequence Analysis of Native Xenorhabdus Strains Isolated from Entomopathogenic Nematodes in Argentina.</title>
        <authorList>
            <person name="Palma L."/>
            <person name="Frizzo L."/>
            <person name="Kaiser S."/>
            <person name="Berry C."/>
            <person name="Caballero P."/>
            <person name="Bode H.B."/>
            <person name="Del Valle E.E."/>
        </authorList>
    </citation>
    <scope>NUCLEOTIDE SEQUENCE [LARGE SCALE GENOMIC DNA]</scope>
    <source>
        <strain evidence="11">12</strain>
    </source>
</reference>
<comment type="catalytic activity">
    <reaction evidence="7 8">
        <text>D-erythrose 4-phosphate + phosphoenolpyruvate + H2O = 7-phospho-2-dehydro-3-deoxy-D-arabino-heptonate + phosphate</text>
        <dbReference type="Rhea" id="RHEA:14717"/>
        <dbReference type="ChEBI" id="CHEBI:15377"/>
        <dbReference type="ChEBI" id="CHEBI:16897"/>
        <dbReference type="ChEBI" id="CHEBI:43474"/>
        <dbReference type="ChEBI" id="CHEBI:58394"/>
        <dbReference type="ChEBI" id="CHEBI:58702"/>
        <dbReference type="EC" id="2.5.1.54"/>
    </reaction>
</comment>
<sequence length="345" mass="39169">MNYNHFQFFSELPAPNKLLSKIEINHKLISHINNSRKTVKKILNGEDKRLLVVIGPCSVHDEEACLDYAWRLKSITQQHKDSLFIVMRTYLEKPRTTLGWKGFICDPNLDGSANYIDGLYRSRKLLYKINQMGIATATEILNPYLYPYYADLISWAAIGARTTESQLHRELVSALPYAVGFKNNIDGNIQIAIDAIKTANHSHVTCNINNSGQLSLMSTLGNQHVHVILRGGKEPNYHETDILQLHEELKKQYVNQSIMIDLSHGNSQKNHKQQLIVAESICQQIGKGFISIRGVMAESFIEEGNQPLSNSLVYGQSITDACLSWQDTMILINRLHETMKKHQVL</sequence>
<evidence type="ECO:0000256" key="1">
    <source>
        <dbReference type="ARBA" id="ARBA00003726"/>
    </source>
</evidence>
<dbReference type="InterPro" id="IPR013785">
    <property type="entry name" value="Aldolase_TIM"/>
</dbReference>
<feature type="domain" description="DAHP synthetase I/KDSA" evidence="9">
    <location>
        <begin position="38"/>
        <end position="330"/>
    </location>
</feature>
<dbReference type="PIRSF" id="PIRSF001361">
    <property type="entry name" value="DAHP_synthase"/>
    <property type="match status" value="1"/>
</dbReference>
<evidence type="ECO:0000256" key="6">
    <source>
        <dbReference type="ARBA" id="ARBA00023141"/>
    </source>
</evidence>
<evidence type="ECO:0000256" key="5">
    <source>
        <dbReference type="ARBA" id="ARBA00022679"/>
    </source>
</evidence>
<comment type="pathway">
    <text evidence="2 8">Metabolic intermediate biosynthesis; chorismate biosynthesis; chorismate from D-erythrose 4-phosphate and phosphoenolpyruvate: step 1/7.</text>
</comment>
<gene>
    <name evidence="10" type="ORF">FE392_16515</name>
</gene>
<keyword evidence="4 8" id="KW-0028">Amino-acid biosynthesis</keyword>
<dbReference type="InterPro" id="IPR006218">
    <property type="entry name" value="DAHP1/KDSA"/>
</dbReference>
<dbReference type="PANTHER" id="PTHR21225">
    <property type="entry name" value="PHOSPHO-2-DEHYDRO-3-DEOXYHEPTONATE ALDOLASE DAHP SYNTHETASE"/>
    <property type="match status" value="1"/>
</dbReference>
<organism evidence="10 11">
    <name type="scientific">Xenorhabdus santafensis</name>
    <dbReference type="NCBI Taxonomy" id="2582833"/>
    <lineage>
        <taxon>Bacteria</taxon>
        <taxon>Pseudomonadati</taxon>
        <taxon>Pseudomonadota</taxon>
        <taxon>Gammaproteobacteria</taxon>
        <taxon>Enterobacterales</taxon>
        <taxon>Morganellaceae</taxon>
        <taxon>Xenorhabdus</taxon>
    </lineage>
</organism>
<evidence type="ECO:0000256" key="2">
    <source>
        <dbReference type="ARBA" id="ARBA00004688"/>
    </source>
</evidence>
<dbReference type="Gene3D" id="3.20.20.70">
    <property type="entry name" value="Aldolase class I"/>
    <property type="match status" value="1"/>
</dbReference>
<comment type="similarity">
    <text evidence="3 8">Belongs to the class-I DAHP synthase family.</text>
</comment>
<dbReference type="NCBIfam" id="NF009395">
    <property type="entry name" value="PRK12755.1"/>
    <property type="match status" value="1"/>
</dbReference>
<dbReference type="EMBL" id="VCDN01000075">
    <property type="protein sequence ID" value="MDX7988908.1"/>
    <property type="molecule type" value="Genomic_DNA"/>
</dbReference>
<dbReference type="InterPro" id="IPR006219">
    <property type="entry name" value="DAHP_synth_1"/>
</dbReference>
<evidence type="ECO:0000259" key="9">
    <source>
        <dbReference type="Pfam" id="PF00793"/>
    </source>
</evidence>
<dbReference type="PANTHER" id="PTHR21225:SF6">
    <property type="entry name" value="PHOSPHO-2-DEHYDRO-3-DEOXYHEPTONATE ALDOLASE, TRP-SENSITIVE"/>
    <property type="match status" value="1"/>
</dbReference>
<evidence type="ECO:0000256" key="4">
    <source>
        <dbReference type="ARBA" id="ARBA00022605"/>
    </source>
</evidence>
<dbReference type="Pfam" id="PF00793">
    <property type="entry name" value="DAHP_synth_1"/>
    <property type="match status" value="1"/>
</dbReference>
<keyword evidence="11" id="KW-1185">Reference proteome</keyword>
<evidence type="ECO:0000256" key="7">
    <source>
        <dbReference type="ARBA" id="ARBA00047508"/>
    </source>
</evidence>
<dbReference type="GO" id="GO:0003849">
    <property type="term" value="F:3-deoxy-7-phosphoheptulonate synthase activity"/>
    <property type="evidence" value="ECO:0007669"/>
    <property type="project" value="UniProtKB-EC"/>
</dbReference>
<comment type="caution">
    <text evidence="10">The sequence shown here is derived from an EMBL/GenBank/DDBJ whole genome shotgun (WGS) entry which is preliminary data.</text>
</comment>
<dbReference type="RefSeq" id="WP_319931306.1">
    <property type="nucleotide sequence ID" value="NZ_VCDN01000075.1"/>
</dbReference>
<evidence type="ECO:0000313" key="10">
    <source>
        <dbReference type="EMBL" id="MDX7988908.1"/>
    </source>
</evidence>
<name>A0ABU4SDM1_9GAMM</name>
<dbReference type="SUPFAM" id="SSF51569">
    <property type="entry name" value="Aldolase"/>
    <property type="match status" value="1"/>
</dbReference>
<accession>A0ABU4SDM1</accession>
<keyword evidence="5 8" id="KW-0808">Transferase</keyword>
<comment type="function">
    <text evidence="1 8">Stereospecific condensation of phosphoenolpyruvate (PEP) and D-erythrose-4-phosphate (E4P) giving rise to 3-deoxy-D-arabino-heptulosonate-7-phosphate (DAHP).</text>
</comment>
<evidence type="ECO:0000256" key="3">
    <source>
        <dbReference type="ARBA" id="ARBA00007985"/>
    </source>
</evidence>
<evidence type="ECO:0000313" key="11">
    <source>
        <dbReference type="Proteomes" id="UP001271890"/>
    </source>
</evidence>
<dbReference type="EC" id="2.5.1.54" evidence="8"/>
<keyword evidence="6 8" id="KW-0057">Aromatic amino acid biosynthesis</keyword>
<proteinExistence type="inferred from homology"/>
<protein>
    <recommendedName>
        <fullName evidence="8">Phospho-2-dehydro-3-deoxyheptonate aldolase</fullName>
        <ecNumber evidence="8">2.5.1.54</ecNumber>
    </recommendedName>
</protein>
<dbReference type="Proteomes" id="UP001271890">
    <property type="component" value="Unassembled WGS sequence"/>
</dbReference>